<evidence type="ECO:0000313" key="2">
    <source>
        <dbReference type="EMBL" id="RNL38205.1"/>
    </source>
</evidence>
<name>A0A3N0ATP2_9ACTN</name>
<reference evidence="3" key="1">
    <citation type="submission" date="2018-05" db="EMBL/GenBank/DDBJ databases">
        <title>Genome Sequencing of selected type strains of the family Eggerthellaceae.</title>
        <authorList>
            <person name="Danylec N."/>
            <person name="Stoll D.A."/>
            <person name="Doetsch A."/>
            <person name="Huch M."/>
        </authorList>
    </citation>
    <scope>NUCLEOTIDE SEQUENCE [LARGE SCALE GENOMIC DNA]</scope>
    <source>
        <strain evidence="3">DSM 24851</strain>
    </source>
</reference>
<sequence length="329" mass="37757">MQPLVSIFCTAYNQAPYIEKTLQGFVSQNTTFPFEVIVHDDASSDGTQDIIGRYSLKYPEIIKPVLQEENQYSKGISLLNSILLPRATGKYIAMCEGDDFWVDDNKLQRQFDFLEQHRDYSLVLHNAYIYDYRYDIVYLSEPMESDCDKTLGDIAIEGGGLLNPTASMFFRRQLFDHALAGPVGDHFIMLELASKGKVRWFSDPMSVYRFHASNSWSVSKKAESGESIRKYTQRYIDALRAADDYSGRDYHDAFVRRIKMQREFERKDLLKCGAPNLDIEGWGFSVESVAMSIRRHMPQGVEKALGRAACIKKKKRESLFVGTMREFCG</sequence>
<comment type="caution">
    <text evidence="2">The sequence shown here is derived from an EMBL/GenBank/DDBJ whole genome shotgun (WGS) entry which is preliminary data.</text>
</comment>
<dbReference type="Proteomes" id="UP000269591">
    <property type="component" value="Unassembled WGS sequence"/>
</dbReference>
<keyword evidence="3" id="KW-1185">Reference proteome</keyword>
<dbReference type="Pfam" id="PF00535">
    <property type="entry name" value="Glycos_transf_2"/>
    <property type="match status" value="1"/>
</dbReference>
<gene>
    <name evidence="2" type="ORF">DMP06_09285</name>
</gene>
<dbReference type="RefSeq" id="WP_123209463.1">
    <property type="nucleotide sequence ID" value="NZ_JBHTHO010000016.1"/>
</dbReference>
<dbReference type="AlphaFoldDB" id="A0A3N0ATP2"/>
<dbReference type="SUPFAM" id="SSF53448">
    <property type="entry name" value="Nucleotide-diphospho-sugar transferases"/>
    <property type="match status" value="1"/>
</dbReference>
<protein>
    <submittedName>
        <fullName evidence="2">Glycosyl transferase family 2</fullName>
    </submittedName>
</protein>
<dbReference type="Gene3D" id="3.90.550.10">
    <property type="entry name" value="Spore Coat Polysaccharide Biosynthesis Protein SpsA, Chain A"/>
    <property type="match status" value="1"/>
</dbReference>
<dbReference type="PANTHER" id="PTHR22916">
    <property type="entry name" value="GLYCOSYLTRANSFERASE"/>
    <property type="match status" value="1"/>
</dbReference>
<feature type="domain" description="Glycosyltransferase 2-like" evidence="1">
    <location>
        <begin position="6"/>
        <end position="176"/>
    </location>
</feature>
<organism evidence="2 3">
    <name type="scientific">Slackia equolifaciens</name>
    <dbReference type="NCBI Taxonomy" id="498718"/>
    <lineage>
        <taxon>Bacteria</taxon>
        <taxon>Bacillati</taxon>
        <taxon>Actinomycetota</taxon>
        <taxon>Coriobacteriia</taxon>
        <taxon>Eggerthellales</taxon>
        <taxon>Eggerthellaceae</taxon>
        <taxon>Slackia</taxon>
    </lineage>
</organism>
<keyword evidence="2" id="KW-0808">Transferase</keyword>
<proteinExistence type="predicted"/>
<evidence type="ECO:0000259" key="1">
    <source>
        <dbReference type="Pfam" id="PF00535"/>
    </source>
</evidence>
<dbReference type="InterPro" id="IPR029044">
    <property type="entry name" value="Nucleotide-diphossugar_trans"/>
</dbReference>
<dbReference type="OrthoDB" id="9798249at2"/>
<dbReference type="EMBL" id="QIBX01000019">
    <property type="protein sequence ID" value="RNL38205.1"/>
    <property type="molecule type" value="Genomic_DNA"/>
</dbReference>
<dbReference type="PANTHER" id="PTHR22916:SF3">
    <property type="entry name" value="UDP-GLCNAC:BETAGAL BETA-1,3-N-ACETYLGLUCOSAMINYLTRANSFERASE-LIKE PROTEIN 1"/>
    <property type="match status" value="1"/>
</dbReference>
<dbReference type="InterPro" id="IPR001173">
    <property type="entry name" value="Glyco_trans_2-like"/>
</dbReference>
<accession>A0A3N0ATP2</accession>
<dbReference type="GO" id="GO:0016758">
    <property type="term" value="F:hexosyltransferase activity"/>
    <property type="evidence" value="ECO:0007669"/>
    <property type="project" value="UniProtKB-ARBA"/>
</dbReference>
<evidence type="ECO:0000313" key="3">
    <source>
        <dbReference type="Proteomes" id="UP000269591"/>
    </source>
</evidence>